<feature type="coiled-coil region" evidence="1">
    <location>
        <begin position="27"/>
        <end position="65"/>
    </location>
</feature>
<dbReference type="EMBL" id="FWWU01000003">
    <property type="protein sequence ID" value="SMB79223.1"/>
    <property type="molecule type" value="Genomic_DNA"/>
</dbReference>
<keyword evidence="1" id="KW-0175">Coiled coil</keyword>
<dbReference type="OrthoDB" id="71129at2"/>
<feature type="transmembrane region" description="Helical" evidence="2">
    <location>
        <begin position="127"/>
        <end position="145"/>
    </location>
</feature>
<accession>A0A1W1UDV7</accession>
<keyword evidence="4" id="KW-1185">Reference proteome</keyword>
<dbReference type="AlphaFoldDB" id="A0A1W1UDV7"/>
<sequence length="225" mass="25442">MTEHHPHTNEAAARSRLAALLHRDHAARDEQAALHKLEKVAEQAADQVKARAQKVREARAELRHVPRRPEVQAYVQSEIARHLDRHVDHDHEVLERRLSEQFEQQREALDQLNKHLRYMNRHLRRRGGGFPWPLLLLAGAGYYVWRTPQLREKVLDAAEQIRPGITAKLRGGAEHGEARGPAATSGVTQLHTTGSAAQVVARVDPQLQVDASWPQTQAPQTQPKS</sequence>
<evidence type="ECO:0000256" key="1">
    <source>
        <dbReference type="SAM" id="Coils"/>
    </source>
</evidence>
<name>A0A1W1UDV7_9DEIO</name>
<dbReference type="Gene3D" id="1.10.357.10">
    <property type="entry name" value="Tetracycline Repressor, domain 2"/>
    <property type="match status" value="1"/>
</dbReference>
<dbReference type="Proteomes" id="UP000192582">
    <property type="component" value="Unassembled WGS sequence"/>
</dbReference>
<keyword evidence="2" id="KW-1133">Transmembrane helix</keyword>
<reference evidence="3 4" key="1">
    <citation type="submission" date="2017-04" db="EMBL/GenBank/DDBJ databases">
        <authorList>
            <person name="Afonso C.L."/>
            <person name="Miller P.J."/>
            <person name="Scott M.A."/>
            <person name="Spackman E."/>
            <person name="Goraichik I."/>
            <person name="Dimitrov K.M."/>
            <person name="Suarez D.L."/>
            <person name="Swayne D.E."/>
        </authorList>
    </citation>
    <scope>NUCLEOTIDE SEQUENCE [LARGE SCALE GENOMIC DNA]</scope>
    <source>
        <strain evidence="3 4">KR-140</strain>
    </source>
</reference>
<evidence type="ECO:0000313" key="3">
    <source>
        <dbReference type="EMBL" id="SMB79223.1"/>
    </source>
</evidence>
<protein>
    <submittedName>
        <fullName evidence="3">Uncharacterized protein</fullName>
    </submittedName>
</protein>
<evidence type="ECO:0000256" key="2">
    <source>
        <dbReference type="SAM" id="Phobius"/>
    </source>
</evidence>
<keyword evidence="2" id="KW-0472">Membrane</keyword>
<proteinExistence type="predicted"/>
<organism evidence="3 4">
    <name type="scientific">Deinococcus hopiensis KR-140</name>
    <dbReference type="NCBI Taxonomy" id="695939"/>
    <lineage>
        <taxon>Bacteria</taxon>
        <taxon>Thermotogati</taxon>
        <taxon>Deinococcota</taxon>
        <taxon>Deinococci</taxon>
        <taxon>Deinococcales</taxon>
        <taxon>Deinococcaceae</taxon>
        <taxon>Deinococcus</taxon>
    </lineage>
</organism>
<gene>
    <name evidence="3" type="ORF">SAMN00790413_05839</name>
</gene>
<evidence type="ECO:0000313" key="4">
    <source>
        <dbReference type="Proteomes" id="UP000192582"/>
    </source>
</evidence>
<keyword evidence="2" id="KW-0812">Transmembrane</keyword>
<dbReference type="RefSeq" id="WP_084045456.1">
    <property type="nucleotide sequence ID" value="NZ_FWWU01000003.1"/>
</dbReference>